<protein>
    <submittedName>
        <fullName evidence="1">Uncharacterized protein</fullName>
    </submittedName>
</protein>
<comment type="caution">
    <text evidence="1">The sequence shown here is derived from an EMBL/GenBank/DDBJ whole genome shotgun (WGS) entry which is preliminary data.</text>
</comment>
<sequence length="126" mass="14481">MITYGGIKGGRDKLVAVSALLEQMRLEHNKQGAIARKNPEFLKNGKWKEYSKKFRGKQRPLLLEQLGLKRQLRRAVVDDDVWLHLGPEEQMVIINTILEAKYEARSNPITEATATELDDLRKIKVN</sequence>
<evidence type="ECO:0000313" key="1">
    <source>
        <dbReference type="EMBL" id="GAG85049.1"/>
    </source>
</evidence>
<proteinExistence type="predicted"/>
<dbReference type="AlphaFoldDB" id="X1AQJ9"/>
<organism evidence="1">
    <name type="scientific">marine sediment metagenome</name>
    <dbReference type="NCBI Taxonomy" id="412755"/>
    <lineage>
        <taxon>unclassified sequences</taxon>
        <taxon>metagenomes</taxon>
        <taxon>ecological metagenomes</taxon>
    </lineage>
</organism>
<dbReference type="EMBL" id="BART01011435">
    <property type="protein sequence ID" value="GAG85049.1"/>
    <property type="molecule type" value="Genomic_DNA"/>
</dbReference>
<feature type="non-terminal residue" evidence="1">
    <location>
        <position position="126"/>
    </location>
</feature>
<reference evidence="1" key="1">
    <citation type="journal article" date="2014" name="Front. Microbiol.">
        <title>High frequency of phylogenetically diverse reductive dehalogenase-homologous genes in deep subseafloor sedimentary metagenomes.</title>
        <authorList>
            <person name="Kawai M."/>
            <person name="Futagami T."/>
            <person name="Toyoda A."/>
            <person name="Takaki Y."/>
            <person name="Nishi S."/>
            <person name="Hori S."/>
            <person name="Arai W."/>
            <person name="Tsubouchi T."/>
            <person name="Morono Y."/>
            <person name="Uchiyama I."/>
            <person name="Ito T."/>
            <person name="Fujiyama A."/>
            <person name="Inagaki F."/>
            <person name="Takami H."/>
        </authorList>
    </citation>
    <scope>NUCLEOTIDE SEQUENCE</scope>
    <source>
        <strain evidence="1">Expedition CK06-06</strain>
    </source>
</reference>
<accession>X1AQJ9</accession>
<gene>
    <name evidence="1" type="ORF">S01H4_24365</name>
</gene>
<name>X1AQJ9_9ZZZZ</name>